<keyword evidence="10" id="KW-1185">Reference proteome</keyword>
<dbReference type="KEGG" id="dti:Desti_3249"/>
<dbReference type="Pfam" id="PF02910">
    <property type="entry name" value="Succ_DH_flav_C"/>
    <property type="match status" value="1"/>
</dbReference>
<dbReference type="SUPFAM" id="SSF46977">
    <property type="entry name" value="Succinate dehydrogenase/fumarate reductase flavoprotein C-terminal domain"/>
    <property type="match status" value="1"/>
</dbReference>
<dbReference type="EMBL" id="CP003360">
    <property type="protein sequence ID" value="AFM25908.1"/>
    <property type="molecule type" value="Genomic_DNA"/>
</dbReference>
<dbReference type="InterPro" id="IPR036188">
    <property type="entry name" value="FAD/NAD-bd_sf"/>
</dbReference>
<feature type="domain" description="Fumarate reductase/succinate dehydrogenase flavoprotein-like C-terminal" evidence="8">
    <location>
        <begin position="485"/>
        <end position="522"/>
    </location>
</feature>
<comment type="cofactor">
    <cofactor evidence="1">
        <name>FAD</name>
        <dbReference type="ChEBI" id="CHEBI:57692"/>
    </cofactor>
</comment>
<organism evidence="9 10">
    <name type="scientific">Desulfomonile tiedjei (strain ATCC 49306 / DSM 6799 / DCB-1)</name>
    <dbReference type="NCBI Taxonomy" id="706587"/>
    <lineage>
        <taxon>Bacteria</taxon>
        <taxon>Pseudomonadati</taxon>
        <taxon>Thermodesulfobacteriota</taxon>
        <taxon>Desulfomonilia</taxon>
        <taxon>Desulfomonilales</taxon>
        <taxon>Desulfomonilaceae</taxon>
        <taxon>Desulfomonile</taxon>
    </lineage>
</organism>
<evidence type="ECO:0000256" key="2">
    <source>
        <dbReference type="ARBA" id="ARBA00022630"/>
    </source>
</evidence>
<dbReference type="InterPro" id="IPR027477">
    <property type="entry name" value="Succ_DH/fumarate_Rdtase_cat_sf"/>
</dbReference>
<dbReference type="SUPFAM" id="SSF51905">
    <property type="entry name" value="FAD/NAD(P)-binding domain"/>
    <property type="match status" value="1"/>
</dbReference>
<keyword evidence="2" id="KW-0285">Flavoprotein</keyword>
<dbReference type="Gene3D" id="3.50.50.60">
    <property type="entry name" value="FAD/NAD(P)-binding domain"/>
    <property type="match status" value="1"/>
</dbReference>
<evidence type="ECO:0000256" key="1">
    <source>
        <dbReference type="ARBA" id="ARBA00001974"/>
    </source>
</evidence>
<evidence type="ECO:0000259" key="8">
    <source>
        <dbReference type="Pfam" id="PF02910"/>
    </source>
</evidence>
<dbReference type="GO" id="GO:0050660">
    <property type="term" value="F:flavin adenine dinucleotide binding"/>
    <property type="evidence" value="ECO:0007669"/>
    <property type="project" value="TreeGrafter"/>
</dbReference>
<dbReference type="InterPro" id="IPR003953">
    <property type="entry name" value="FAD-dep_OxRdtase_2_FAD-bd"/>
</dbReference>
<evidence type="ECO:0000313" key="9">
    <source>
        <dbReference type="EMBL" id="AFM25908.1"/>
    </source>
</evidence>
<dbReference type="PRINTS" id="PR00368">
    <property type="entry name" value="FADPNR"/>
</dbReference>
<dbReference type="GO" id="GO:0000104">
    <property type="term" value="F:succinate dehydrogenase activity"/>
    <property type="evidence" value="ECO:0007669"/>
    <property type="project" value="TreeGrafter"/>
</dbReference>
<gene>
    <name evidence="9" type="ordered locus">Desti_3249</name>
</gene>
<dbReference type="PIRSF" id="PIRSF000171">
    <property type="entry name" value="SDHA_APRA_LASPO"/>
    <property type="match status" value="1"/>
</dbReference>
<protein>
    <submittedName>
        <fullName evidence="9">Succinate dehydrogenase/fumarate reductase flavoprotein subunit</fullName>
    </submittedName>
</protein>
<evidence type="ECO:0000256" key="3">
    <source>
        <dbReference type="ARBA" id="ARBA00023002"/>
    </source>
</evidence>
<dbReference type="GO" id="GO:0009055">
    <property type="term" value="F:electron transfer activity"/>
    <property type="evidence" value="ECO:0007669"/>
    <property type="project" value="TreeGrafter"/>
</dbReference>
<accession>I4C8L7</accession>
<dbReference type="PANTHER" id="PTHR11632">
    <property type="entry name" value="SUCCINATE DEHYDROGENASE 2 FLAVOPROTEIN SUBUNIT"/>
    <property type="match status" value="1"/>
</dbReference>
<dbReference type="InterPro" id="IPR030664">
    <property type="entry name" value="SdhA/FrdA/AprA"/>
</dbReference>
<evidence type="ECO:0000313" key="10">
    <source>
        <dbReference type="Proteomes" id="UP000006055"/>
    </source>
</evidence>
<dbReference type="InterPro" id="IPR015939">
    <property type="entry name" value="Fum_Rdtase/Succ_DH_flav-like_C"/>
</dbReference>
<keyword evidence="3" id="KW-0560">Oxidoreductase</keyword>
<feature type="active site" description="Proton acceptor" evidence="4">
    <location>
        <position position="296"/>
    </location>
</feature>
<dbReference type="GO" id="GO:0005886">
    <property type="term" value="C:plasma membrane"/>
    <property type="evidence" value="ECO:0007669"/>
    <property type="project" value="TreeGrafter"/>
</dbReference>
<name>I4C8L7_DESTA</name>
<evidence type="ECO:0000259" key="7">
    <source>
        <dbReference type="Pfam" id="PF00890"/>
    </source>
</evidence>
<dbReference type="AlphaFoldDB" id="I4C8L7"/>
<dbReference type="Gene3D" id="3.90.700.10">
    <property type="entry name" value="Succinate dehydrogenase/fumarate reductase flavoprotein, catalytic domain"/>
    <property type="match status" value="1"/>
</dbReference>
<feature type="compositionally biased region" description="Basic and acidic residues" evidence="6">
    <location>
        <begin position="513"/>
        <end position="523"/>
    </location>
</feature>
<dbReference type="Proteomes" id="UP000006055">
    <property type="component" value="Chromosome"/>
</dbReference>
<sequence>MVSSIVQTDVLVVGGGGAASRAAYEAKKAAPDLDVTIAVDGTWGATGSTVWVASETLGINAPFNAAGDGDSAEIFLQDIIETGLGVANHELSSLIAHESLARLSELIDLGVQFDQTDGKLRQRKLSGCTKARSLSQGGQTGVAIVAALKKAALNLGVNALEGIRVLDLIVQDGEVWGVKGIRKGEEIVILAKAVILGNGGAGALFPHNINHPSLRGDGYAMAYRAGATLTNLEFIQIGPGVVYPHMTFIIHSHMWNLLPRLRNGQGKEFLSDYLPEGVTREEVISLKSMSFPFSVRTNARYLDIAMSKEIMSGRGTEHGGILFDVNHVPEAELKNKAPITFKAFLDKGVNLCTDKVEIAPLVQSFNGGIRIDEHAFTGVPGLFAVGEASGGVHGADRPGGNNLADSQVFGFRGGQAAATLALNRPLKMDVKHVPEMASSEVEPQDLAPIREAIDQALMVVRHADRLKKLEQLIDDYRANLKQLNLKIDNFLTTTEAIMKSAMLREESRGIHYREDFPENRPDLNKPSLIRKGSDGMVAGWD</sequence>
<dbReference type="Pfam" id="PF00890">
    <property type="entry name" value="FAD_binding_2"/>
    <property type="match status" value="1"/>
</dbReference>
<dbReference type="eggNOG" id="COG1053">
    <property type="taxonomic scope" value="Bacteria"/>
</dbReference>
<dbReference type="RefSeq" id="WP_014811043.1">
    <property type="nucleotide sequence ID" value="NC_018025.1"/>
</dbReference>
<feature type="coiled-coil region" evidence="5">
    <location>
        <begin position="459"/>
        <end position="493"/>
    </location>
</feature>
<evidence type="ECO:0000256" key="6">
    <source>
        <dbReference type="SAM" id="MobiDB-lite"/>
    </source>
</evidence>
<reference evidence="10" key="1">
    <citation type="submission" date="2012-06" db="EMBL/GenBank/DDBJ databases">
        <title>Complete sequence of chromosome of Desulfomonile tiedjei DSM 6799.</title>
        <authorList>
            <person name="Lucas S."/>
            <person name="Copeland A."/>
            <person name="Lapidus A."/>
            <person name="Glavina del Rio T."/>
            <person name="Dalin E."/>
            <person name="Tice H."/>
            <person name="Bruce D."/>
            <person name="Goodwin L."/>
            <person name="Pitluck S."/>
            <person name="Peters L."/>
            <person name="Ovchinnikova G."/>
            <person name="Zeytun A."/>
            <person name="Lu M."/>
            <person name="Kyrpides N."/>
            <person name="Mavromatis K."/>
            <person name="Ivanova N."/>
            <person name="Brettin T."/>
            <person name="Detter J.C."/>
            <person name="Han C."/>
            <person name="Larimer F."/>
            <person name="Land M."/>
            <person name="Hauser L."/>
            <person name="Markowitz V."/>
            <person name="Cheng J.-F."/>
            <person name="Hugenholtz P."/>
            <person name="Woyke T."/>
            <person name="Wu D."/>
            <person name="Spring S."/>
            <person name="Schroeder M."/>
            <person name="Brambilla E."/>
            <person name="Klenk H.-P."/>
            <person name="Eisen J.A."/>
        </authorList>
    </citation>
    <scope>NUCLEOTIDE SEQUENCE [LARGE SCALE GENOMIC DNA]</scope>
    <source>
        <strain evidence="10">ATCC 49306 / DSM 6799 / DCB-1</strain>
    </source>
</reference>
<dbReference type="PANTHER" id="PTHR11632:SF51">
    <property type="entry name" value="SUCCINATE DEHYDROGENASE [UBIQUINONE] FLAVOPROTEIN SUBUNIT, MITOCHONDRIAL"/>
    <property type="match status" value="1"/>
</dbReference>
<dbReference type="STRING" id="706587.Desti_3249"/>
<evidence type="ECO:0000256" key="4">
    <source>
        <dbReference type="PIRSR" id="PIRSR000171-1"/>
    </source>
</evidence>
<feature type="region of interest" description="Disordered" evidence="6">
    <location>
        <begin position="513"/>
        <end position="541"/>
    </location>
</feature>
<evidence type="ECO:0000256" key="5">
    <source>
        <dbReference type="SAM" id="Coils"/>
    </source>
</evidence>
<dbReference type="GO" id="GO:0009061">
    <property type="term" value="P:anaerobic respiration"/>
    <property type="evidence" value="ECO:0007669"/>
    <property type="project" value="TreeGrafter"/>
</dbReference>
<proteinExistence type="predicted"/>
<dbReference type="InterPro" id="IPR037099">
    <property type="entry name" value="Fum_R/Succ_DH_flav-like_C_sf"/>
</dbReference>
<dbReference type="Gene3D" id="1.20.58.100">
    <property type="entry name" value="Fumarate reductase/succinate dehydrogenase flavoprotein-like, C-terminal domain"/>
    <property type="match status" value="1"/>
</dbReference>
<keyword evidence="5" id="KW-0175">Coiled coil</keyword>
<dbReference type="HOGENOM" id="CLU_014312_8_1_7"/>
<feature type="domain" description="FAD-dependent oxidoreductase 2 FAD-binding" evidence="7">
    <location>
        <begin position="9"/>
        <end position="403"/>
    </location>
</feature>